<feature type="transmembrane region" description="Helical" evidence="1">
    <location>
        <begin position="47"/>
        <end position="68"/>
    </location>
</feature>
<keyword evidence="1" id="KW-0812">Transmembrane</keyword>
<dbReference type="EMBL" id="KZ503267">
    <property type="protein sequence ID" value="PKU66538.1"/>
    <property type="molecule type" value="Genomic_DNA"/>
</dbReference>
<sequence length="237" mass="26197">MKPPPALSNLSLTLLVFVSCNILLLINNDSKPKLSEKTEAAFEPISFMAWRLSAIAMAYLSSMIYHGIHPSLENLLSRMHKSWKQTAITMVYIELINTASVSLLLMLSSAAKAAKGFASEAAVIAGAVYLISWLGPVLFVHSDAAYKISLIVSVEEEGCRGEKALERAGDLVKERKVVGYVLMLVTIMVEQAMSKMFRKGSAVSLAQLLAMFFTYFVYTSFYYECKKKSRVEGGKEL</sequence>
<feature type="transmembrane region" description="Helical" evidence="1">
    <location>
        <begin position="6"/>
        <end position="26"/>
    </location>
</feature>
<feature type="transmembrane region" description="Helical" evidence="1">
    <location>
        <begin position="177"/>
        <end position="193"/>
    </location>
</feature>
<keyword evidence="1" id="KW-1133">Transmembrane helix</keyword>
<evidence type="ECO:0000313" key="3">
    <source>
        <dbReference type="Proteomes" id="UP000233837"/>
    </source>
</evidence>
<dbReference type="PANTHER" id="PTHR33133:SF14">
    <property type="entry name" value="OS06G0653700 PROTEIN"/>
    <property type="match status" value="1"/>
</dbReference>
<feature type="transmembrane region" description="Helical" evidence="1">
    <location>
        <begin position="205"/>
        <end position="223"/>
    </location>
</feature>
<dbReference type="PANTHER" id="PTHR33133">
    <property type="entry name" value="OS08G0107100 PROTEIN-RELATED"/>
    <property type="match status" value="1"/>
</dbReference>
<accession>A0A2I0VSZ7</accession>
<evidence type="ECO:0000256" key="1">
    <source>
        <dbReference type="SAM" id="Phobius"/>
    </source>
</evidence>
<feature type="transmembrane region" description="Helical" evidence="1">
    <location>
        <begin position="88"/>
        <end position="109"/>
    </location>
</feature>
<name>A0A2I0VSZ7_9ASPA</name>
<dbReference type="AlphaFoldDB" id="A0A2I0VSZ7"/>
<feature type="transmembrane region" description="Helical" evidence="1">
    <location>
        <begin position="121"/>
        <end position="140"/>
    </location>
</feature>
<protein>
    <submittedName>
        <fullName evidence="2">Uncharacterized protein</fullName>
    </submittedName>
</protein>
<proteinExistence type="predicted"/>
<reference evidence="2 3" key="1">
    <citation type="journal article" date="2016" name="Sci. Rep.">
        <title>The Dendrobium catenatum Lindl. genome sequence provides insights into polysaccharide synthase, floral development and adaptive evolution.</title>
        <authorList>
            <person name="Zhang G.Q."/>
            <person name="Xu Q."/>
            <person name="Bian C."/>
            <person name="Tsai W.C."/>
            <person name="Yeh C.M."/>
            <person name="Liu K.W."/>
            <person name="Yoshida K."/>
            <person name="Zhang L.S."/>
            <person name="Chang S.B."/>
            <person name="Chen F."/>
            <person name="Shi Y."/>
            <person name="Su Y.Y."/>
            <person name="Zhang Y.Q."/>
            <person name="Chen L.J."/>
            <person name="Yin Y."/>
            <person name="Lin M."/>
            <person name="Huang H."/>
            <person name="Deng H."/>
            <person name="Wang Z.W."/>
            <person name="Zhu S.L."/>
            <person name="Zhao X."/>
            <person name="Deng C."/>
            <person name="Niu S.C."/>
            <person name="Huang J."/>
            <person name="Wang M."/>
            <person name="Liu G.H."/>
            <person name="Yang H.J."/>
            <person name="Xiao X.J."/>
            <person name="Hsiao Y.Y."/>
            <person name="Wu W.L."/>
            <person name="Chen Y.Y."/>
            <person name="Mitsuda N."/>
            <person name="Ohme-Takagi M."/>
            <person name="Luo Y.B."/>
            <person name="Van de Peer Y."/>
            <person name="Liu Z.J."/>
        </authorList>
    </citation>
    <scope>NUCLEOTIDE SEQUENCE [LARGE SCALE GENOMIC DNA]</scope>
    <source>
        <tissue evidence="2">The whole plant</tissue>
    </source>
</reference>
<keyword evidence="3" id="KW-1185">Reference proteome</keyword>
<gene>
    <name evidence="2" type="ORF">MA16_Dca006866</name>
</gene>
<dbReference type="Proteomes" id="UP000233837">
    <property type="component" value="Unassembled WGS sequence"/>
</dbReference>
<reference evidence="2 3" key="2">
    <citation type="journal article" date="2017" name="Nature">
        <title>The Apostasia genome and the evolution of orchids.</title>
        <authorList>
            <person name="Zhang G.Q."/>
            <person name="Liu K.W."/>
            <person name="Li Z."/>
            <person name="Lohaus R."/>
            <person name="Hsiao Y.Y."/>
            <person name="Niu S.C."/>
            <person name="Wang J.Y."/>
            <person name="Lin Y.C."/>
            <person name="Xu Q."/>
            <person name="Chen L.J."/>
            <person name="Yoshida K."/>
            <person name="Fujiwara S."/>
            <person name="Wang Z.W."/>
            <person name="Zhang Y.Q."/>
            <person name="Mitsuda N."/>
            <person name="Wang M."/>
            <person name="Liu G.H."/>
            <person name="Pecoraro L."/>
            <person name="Huang H.X."/>
            <person name="Xiao X.J."/>
            <person name="Lin M."/>
            <person name="Wu X.Y."/>
            <person name="Wu W.L."/>
            <person name="Chen Y.Y."/>
            <person name="Chang S.B."/>
            <person name="Sakamoto S."/>
            <person name="Ohme-Takagi M."/>
            <person name="Yagi M."/>
            <person name="Zeng S.J."/>
            <person name="Shen C.Y."/>
            <person name="Yeh C.M."/>
            <person name="Luo Y.B."/>
            <person name="Tsai W.C."/>
            <person name="Van de Peer Y."/>
            <person name="Liu Z.J."/>
        </authorList>
    </citation>
    <scope>NUCLEOTIDE SEQUENCE [LARGE SCALE GENOMIC DNA]</scope>
    <source>
        <tissue evidence="2">The whole plant</tissue>
    </source>
</reference>
<dbReference type="PROSITE" id="PS51257">
    <property type="entry name" value="PROKAR_LIPOPROTEIN"/>
    <property type="match status" value="1"/>
</dbReference>
<keyword evidence="1" id="KW-0472">Membrane</keyword>
<evidence type="ECO:0000313" key="2">
    <source>
        <dbReference type="EMBL" id="PKU66538.1"/>
    </source>
</evidence>
<organism evidence="2 3">
    <name type="scientific">Dendrobium catenatum</name>
    <dbReference type="NCBI Taxonomy" id="906689"/>
    <lineage>
        <taxon>Eukaryota</taxon>
        <taxon>Viridiplantae</taxon>
        <taxon>Streptophyta</taxon>
        <taxon>Embryophyta</taxon>
        <taxon>Tracheophyta</taxon>
        <taxon>Spermatophyta</taxon>
        <taxon>Magnoliopsida</taxon>
        <taxon>Liliopsida</taxon>
        <taxon>Asparagales</taxon>
        <taxon>Orchidaceae</taxon>
        <taxon>Epidendroideae</taxon>
        <taxon>Malaxideae</taxon>
        <taxon>Dendrobiinae</taxon>
        <taxon>Dendrobium</taxon>
    </lineage>
</organism>